<name>A0A382A274_9ZZZZ</name>
<dbReference type="SUPFAM" id="SSF161098">
    <property type="entry name" value="MetI-like"/>
    <property type="match status" value="1"/>
</dbReference>
<keyword evidence="5 7" id="KW-1133">Transmembrane helix</keyword>
<keyword evidence="4 7" id="KW-0812">Transmembrane</keyword>
<dbReference type="InterPro" id="IPR051393">
    <property type="entry name" value="ABC_transporter_permease"/>
</dbReference>
<gene>
    <name evidence="9" type="ORF">METZ01_LOCUS148298</name>
</gene>
<feature type="transmembrane region" description="Helical" evidence="7">
    <location>
        <begin position="107"/>
        <end position="129"/>
    </location>
</feature>
<accession>A0A382A274</accession>
<feature type="transmembrane region" description="Helical" evidence="7">
    <location>
        <begin position="154"/>
        <end position="176"/>
    </location>
</feature>
<keyword evidence="6 7" id="KW-0472">Membrane</keyword>
<evidence type="ECO:0000259" key="8">
    <source>
        <dbReference type="PROSITE" id="PS50928"/>
    </source>
</evidence>
<dbReference type="CDD" id="cd06261">
    <property type="entry name" value="TM_PBP2"/>
    <property type="match status" value="1"/>
</dbReference>
<feature type="transmembrane region" description="Helical" evidence="7">
    <location>
        <begin position="12"/>
        <end position="31"/>
    </location>
</feature>
<evidence type="ECO:0000256" key="1">
    <source>
        <dbReference type="ARBA" id="ARBA00004651"/>
    </source>
</evidence>
<dbReference type="PROSITE" id="PS50928">
    <property type="entry name" value="ABC_TM1"/>
    <property type="match status" value="1"/>
</dbReference>
<feature type="transmembrane region" description="Helical" evidence="7">
    <location>
        <begin position="246"/>
        <end position="266"/>
    </location>
</feature>
<feature type="transmembrane region" description="Helical" evidence="7">
    <location>
        <begin position="341"/>
        <end position="363"/>
    </location>
</feature>
<dbReference type="PANTHER" id="PTHR30193:SF42">
    <property type="entry name" value="ABC TRANSPORTER PERMEASE PROTEIN"/>
    <property type="match status" value="1"/>
</dbReference>
<protein>
    <recommendedName>
        <fullName evidence="8">ABC transmembrane type-1 domain-containing protein</fullName>
    </recommendedName>
</protein>
<feature type="transmembrane region" description="Helical" evidence="7">
    <location>
        <begin position="37"/>
        <end position="54"/>
    </location>
</feature>
<evidence type="ECO:0000313" key="9">
    <source>
        <dbReference type="EMBL" id="SVA95444.1"/>
    </source>
</evidence>
<dbReference type="InterPro" id="IPR035906">
    <property type="entry name" value="MetI-like_sf"/>
</dbReference>
<proteinExistence type="predicted"/>
<feature type="non-terminal residue" evidence="9">
    <location>
        <position position="365"/>
    </location>
</feature>
<evidence type="ECO:0000256" key="6">
    <source>
        <dbReference type="ARBA" id="ARBA00023136"/>
    </source>
</evidence>
<sequence length="365" mass="41451">MLTKVQPERFFIGSVTLAFVSLILATVGIKSQLFQNIQYLILLFASLSVIWIGFKAGKFIFITNRLRKQALGWLIAATFSATLWLFAQKDIQSIFPVLKGYRKVWNTFESFALFATVVCILFALILFIVGSRDSKLERPGFIERSLVNNLSSKIAALPMVFTAIGVFVIATLWTVYHSFTNSRMLPKSEFVGLGQYERLWSSDRWYLSIENLAIYGICSLIFSLFIGFMLAALLDQKTRFENTFRTIFLYPFALSFIVTGLVWQWILNPDYGVEKIVRSLGFDSFVFNPLYNADIVIYGILVAGLWQGTGFIMCLMLAGLRGIDQEIWKAARIDGIPMWKTYIQIVIPMMRPVFVTTLVIIAAGI</sequence>
<evidence type="ECO:0000256" key="3">
    <source>
        <dbReference type="ARBA" id="ARBA00022475"/>
    </source>
</evidence>
<dbReference type="EMBL" id="UINC01023555">
    <property type="protein sequence ID" value="SVA95444.1"/>
    <property type="molecule type" value="Genomic_DNA"/>
</dbReference>
<evidence type="ECO:0000256" key="4">
    <source>
        <dbReference type="ARBA" id="ARBA00022692"/>
    </source>
</evidence>
<evidence type="ECO:0000256" key="5">
    <source>
        <dbReference type="ARBA" id="ARBA00022989"/>
    </source>
</evidence>
<evidence type="ECO:0000256" key="7">
    <source>
        <dbReference type="SAM" id="Phobius"/>
    </source>
</evidence>
<reference evidence="9" key="1">
    <citation type="submission" date="2018-05" db="EMBL/GenBank/DDBJ databases">
        <authorList>
            <person name="Lanie J.A."/>
            <person name="Ng W.-L."/>
            <person name="Kazmierczak K.M."/>
            <person name="Andrzejewski T.M."/>
            <person name="Davidsen T.M."/>
            <person name="Wayne K.J."/>
            <person name="Tettelin H."/>
            <person name="Glass J.I."/>
            <person name="Rusch D."/>
            <person name="Podicherti R."/>
            <person name="Tsui H.-C.T."/>
            <person name="Winkler M.E."/>
        </authorList>
    </citation>
    <scope>NUCLEOTIDE SEQUENCE</scope>
</reference>
<comment type="subcellular location">
    <subcellularLocation>
        <location evidence="1">Cell membrane</location>
        <topology evidence="1">Multi-pass membrane protein</topology>
    </subcellularLocation>
</comment>
<dbReference type="Pfam" id="PF00528">
    <property type="entry name" value="BPD_transp_1"/>
    <property type="match status" value="1"/>
</dbReference>
<organism evidence="9">
    <name type="scientific">marine metagenome</name>
    <dbReference type="NCBI Taxonomy" id="408172"/>
    <lineage>
        <taxon>unclassified sequences</taxon>
        <taxon>metagenomes</taxon>
        <taxon>ecological metagenomes</taxon>
    </lineage>
</organism>
<dbReference type="PANTHER" id="PTHR30193">
    <property type="entry name" value="ABC TRANSPORTER PERMEASE PROTEIN"/>
    <property type="match status" value="1"/>
</dbReference>
<dbReference type="InterPro" id="IPR000515">
    <property type="entry name" value="MetI-like"/>
</dbReference>
<feature type="transmembrane region" description="Helical" evidence="7">
    <location>
        <begin position="70"/>
        <end position="87"/>
    </location>
</feature>
<keyword evidence="2" id="KW-0813">Transport</keyword>
<dbReference type="Gene3D" id="1.10.3720.10">
    <property type="entry name" value="MetI-like"/>
    <property type="match status" value="1"/>
</dbReference>
<dbReference type="AlphaFoldDB" id="A0A382A274"/>
<feature type="transmembrane region" description="Helical" evidence="7">
    <location>
        <begin position="295"/>
        <end position="320"/>
    </location>
</feature>
<feature type="transmembrane region" description="Helical" evidence="7">
    <location>
        <begin position="212"/>
        <end position="234"/>
    </location>
</feature>
<evidence type="ECO:0000256" key="2">
    <source>
        <dbReference type="ARBA" id="ARBA00022448"/>
    </source>
</evidence>
<feature type="domain" description="ABC transmembrane type-1" evidence="8">
    <location>
        <begin position="209"/>
        <end position="365"/>
    </location>
</feature>
<dbReference type="GO" id="GO:0055085">
    <property type="term" value="P:transmembrane transport"/>
    <property type="evidence" value="ECO:0007669"/>
    <property type="project" value="InterPro"/>
</dbReference>
<dbReference type="GO" id="GO:0005886">
    <property type="term" value="C:plasma membrane"/>
    <property type="evidence" value="ECO:0007669"/>
    <property type="project" value="UniProtKB-SubCell"/>
</dbReference>
<keyword evidence="3" id="KW-1003">Cell membrane</keyword>